<keyword evidence="6" id="KW-0269">Exonuclease</keyword>
<sequence length="1070" mass="125359">MSIQQIKDVYGVNDEQARALDINKNIALHAGAGSGKTRVLTRRFLRLLLEGGAKVDDIVAITFTKKAALEMKERVVDLVNKFIEQEDDAKKREVLRKIKEEIPLANISTFHSFCDTIVKENYHIIGIEPMYKIVEEVDTLTILNRIANEVFDEFVNSIEYKDKFQTVADVLGVDYLSKKKIIEDVKSIYKEIKTKGDSIEDAKQFTNNNINEFNSKYKQSEEGNKSKIVDKDILNKLQTIIQLVMDLVEAIDIKYTEEKKRLGVLDFNDLEKYTLEILKRVDVGNRIKERYKYFLVDEFQDTNDVQLEILKYLTEEGDKIQQGKLFVVGDIKQSIYLFRGANYKVFENVTDKIETSGGKQLELSTNYRSHDEIVEIINNMFEILIDGYKPSEKSNSIKGEAGFDFKILESEEKDKFDVKQLKERKVEIDELKVFLEKEDKDEKRRNEAEYVAEKILELNKKGIEYKDIAILFRGRSGILEFENSLKKRQIPYTVLGGIGYFERQEIRDLINLVRFIYRYEDKLSLLGVLRSPFIGLSDNEVLDVYNIINENNNINSAEGYNDKVKKLFELKEEAPLYSVSSFLKRLDEELKIKEILLLQEDGVQKYRNFEKFLEIAEEFDRKGIYSSLEFVDYIENLIEVSDKEAQAFLDTENSNAVKIMTIHASKGLEFEAVFIPSLDYEIEKSNRNKFVYDKFEGDKGRFGIVINHDAVKDDLYKYVEDKRKEEEKKEEIRIFYVAVTRAIRYISLSAVVKKSEKTLIKHLIERGVNLEELVKKTSAFKDYVKEKEENDEEDNIDIESFLENIDLNIEYIPKSIFSISRYMLYKDCPRKYFFRYIAKIDEDLLDTDFSIKNEEEDEVDVVKNIKASEIGNIVHSILEDVSKGYKVNIEERINKDLGEIDEKYKEKICRMVKNFEKIEKSIRINGEKIISNREFSFRVPLPNTEIILMGIIDRLDIYKIEDTKKAVIIDYKTNKVNGEEDKERIKNHYIPQFVAYSYAVKKIYDIEIEKMYLYLLDIGEYVEIDLTDEDIQRGIKDIVEVFKFMELNKDFDKYDACTNCNFCSYKLVCE</sequence>
<dbReference type="Pfam" id="PF13361">
    <property type="entry name" value="UvrD_C"/>
    <property type="match status" value="1"/>
</dbReference>
<dbReference type="GO" id="GO:0005524">
    <property type="term" value="F:ATP binding"/>
    <property type="evidence" value="ECO:0007669"/>
    <property type="project" value="UniProtKB-UniRule"/>
</dbReference>
<dbReference type="RefSeq" id="WP_018660571.1">
    <property type="nucleotide sequence ID" value="NZ_HF952018.1"/>
</dbReference>
<comment type="catalytic activity">
    <reaction evidence="13">
        <text>ATP + H2O = ADP + phosphate + H(+)</text>
        <dbReference type="Rhea" id="RHEA:13065"/>
        <dbReference type="ChEBI" id="CHEBI:15377"/>
        <dbReference type="ChEBI" id="CHEBI:15378"/>
        <dbReference type="ChEBI" id="CHEBI:30616"/>
        <dbReference type="ChEBI" id="CHEBI:43474"/>
        <dbReference type="ChEBI" id="CHEBI:456216"/>
        <dbReference type="EC" id="5.6.2.4"/>
    </reaction>
</comment>
<feature type="domain" description="UvrD-like helicase ATP-binding" evidence="15">
    <location>
        <begin position="9"/>
        <end position="370"/>
    </location>
</feature>
<dbReference type="InterPro" id="IPR014017">
    <property type="entry name" value="DNA_helicase_UvrD-like_C"/>
</dbReference>
<dbReference type="InterPro" id="IPR014016">
    <property type="entry name" value="UvrD-like_ATP-bd"/>
</dbReference>
<dbReference type="GO" id="GO:0000725">
    <property type="term" value="P:recombinational repair"/>
    <property type="evidence" value="ECO:0007669"/>
    <property type="project" value="TreeGrafter"/>
</dbReference>
<dbReference type="eggNOG" id="COG0210">
    <property type="taxonomic scope" value="Bacteria"/>
</dbReference>
<evidence type="ECO:0000256" key="12">
    <source>
        <dbReference type="ARBA" id="ARBA00034808"/>
    </source>
</evidence>
<dbReference type="InterPro" id="IPR000212">
    <property type="entry name" value="DNA_helicase_UvrD/REP"/>
</dbReference>
<dbReference type="Pfam" id="PF12705">
    <property type="entry name" value="PDDEXK_1"/>
    <property type="match status" value="1"/>
</dbReference>
<reference evidence="17" key="1">
    <citation type="submission" date="2013-03" db="EMBL/GenBank/DDBJ databases">
        <title>Draft genome sequence of the hydrogen-ethanol-producing anaerobic alkalithermophilic Caloramator celere.</title>
        <authorList>
            <person name="Ciranna A."/>
            <person name="Larjo A."/>
            <person name="Kivisto A."/>
            <person name="Santala V."/>
            <person name="Roos C."/>
            <person name="Karp M."/>
        </authorList>
    </citation>
    <scope>NUCLEOTIDE SEQUENCE [LARGE SCALE GENOMIC DNA]</scope>
    <source>
        <strain evidence="17">DSM 8682</strain>
    </source>
</reference>
<dbReference type="PROSITE" id="PS51217">
    <property type="entry name" value="UVRD_HELICASE_CTER"/>
    <property type="match status" value="1"/>
</dbReference>
<evidence type="ECO:0000256" key="14">
    <source>
        <dbReference type="PROSITE-ProRule" id="PRU00560"/>
    </source>
</evidence>
<dbReference type="EMBL" id="CAVN010000087">
    <property type="protein sequence ID" value="CDF57429.1"/>
    <property type="molecule type" value="Genomic_DNA"/>
</dbReference>
<evidence type="ECO:0000256" key="5">
    <source>
        <dbReference type="ARBA" id="ARBA00022806"/>
    </source>
</evidence>
<gene>
    <name evidence="17" type="ORF">TCEL_01343</name>
</gene>
<dbReference type="Gene3D" id="3.90.320.10">
    <property type="match status" value="1"/>
</dbReference>
<dbReference type="EC" id="5.6.2.4" evidence="12"/>
<feature type="domain" description="UvrD-like helicase C-terminal" evidence="16">
    <location>
        <begin position="400"/>
        <end position="667"/>
    </location>
</feature>
<feature type="binding site" evidence="14">
    <location>
        <begin position="30"/>
        <end position="37"/>
    </location>
    <ligand>
        <name>ATP</name>
        <dbReference type="ChEBI" id="CHEBI:30616"/>
    </ligand>
</feature>
<keyword evidence="9" id="KW-0234">DNA repair</keyword>
<dbReference type="CDD" id="cd17932">
    <property type="entry name" value="DEXQc_UvrD"/>
    <property type="match status" value="1"/>
</dbReference>
<dbReference type="SUPFAM" id="SSF52980">
    <property type="entry name" value="Restriction endonuclease-like"/>
    <property type="match status" value="1"/>
</dbReference>
<dbReference type="PANTHER" id="PTHR11070:SF48">
    <property type="entry name" value="ATP-DEPENDENT HELICASE_NUCLEASE SUBUNIT A"/>
    <property type="match status" value="1"/>
</dbReference>
<evidence type="ECO:0000256" key="2">
    <source>
        <dbReference type="ARBA" id="ARBA00022741"/>
    </source>
</evidence>
<keyword evidence="1" id="KW-0540">Nuclease</keyword>
<comment type="caution">
    <text evidence="17">The sequence shown here is derived from an EMBL/GenBank/DDBJ whole genome shotgun (WGS) entry which is preliminary data.</text>
</comment>
<organism evidence="17 18">
    <name type="scientific">Thermobrachium celere DSM 8682</name>
    <dbReference type="NCBI Taxonomy" id="941824"/>
    <lineage>
        <taxon>Bacteria</taxon>
        <taxon>Bacillati</taxon>
        <taxon>Bacillota</taxon>
        <taxon>Clostridia</taxon>
        <taxon>Eubacteriales</taxon>
        <taxon>Clostridiaceae</taxon>
        <taxon>Thermobrachium</taxon>
    </lineage>
</organism>
<keyword evidence="2 14" id="KW-0547">Nucleotide-binding</keyword>
<evidence type="ECO:0000256" key="13">
    <source>
        <dbReference type="ARBA" id="ARBA00048988"/>
    </source>
</evidence>
<evidence type="ECO:0000256" key="1">
    <source>
        <dbReference type="ARBA" id="ARBA00022722"/>
    </source>
</evidence>
<dbReference type="HOGENOM" id="CLU_001114_1_3_9"/>
<keyword evidence="10" id="KW-0413">Isomerase</keyword>
<dbReference type="eggNOG" id="COG2887">
    <property type="taxonomic scope" value="Bacteria"/>
</dbReference>
<dbReference type="PANTHER" id="PTHR11070">
    <property type="entry name" value="UVRD / RECB / PCRA DNA HELICASE FAMILY MEMBER"/>
    <property type="match status" value="1"/>
</dbReference>
<dbReference type="GO" id="GO:0004527">
    <property type="term" value="F:exonuclease activity"/>
    <property type="evidence" value="ECO:0007669"/>
    <property type="project" value="UniProtKB-KW"/>
</dbReference>
<dbReference type="InterPro" id="IPR038726">
    <property type="entry name" value="PDDEXK_AddAB-type"/>
</dbReference>
<dbReference type="SUPFAM" id="SSF52540">
    <property type="entry name" value="P-loop containing nucleoside triphosphate hydrolases"/>
    <property type="match status" value="1"/>
</dbReference>
<evidence type="ECO:0000256" key="6">
    <source>
        <dbReference type="ARBA" id="ARBA00022839"/>
    </source>
</evidence>
<dbReference type="Proteomes" id="UP000014923">
    <property type="component" value="Unassembled WGS sequence"/>
</dbReference>
<comment type="catalytic activity">
    <reaction evidence="11">
        <text>Couples ATP hydrolysis with the unwinding of duplex DNA by translocating in the 3'-5' direction.</text>
        <dbReference type="EC" id="5.6.2.4"/>
    </reaction>
</comment>
<dbReference type="PROSITE" id="PS51198">
    <property type="entry name" value="UVRD_HELICASE_ATP_BIND"/>
    <property type="match status" value="1"/>
</dbReference>
<dbReference type="Gene3D" id="3.40.50.300">
    <property type="entry name" value="P-loop containing nucleotide triphosphate hydrolases"/>
    <property type="match status" value="3"/>
</dbReference>
<evidence type="ECO:0000256" key="11">
    <source>
        <dbReference type="ARBA" id="ARBA00034617"/>
    </source>
</evidence>
<proteinExistence type="predicted"/>
<evidence type="ECO:0000259" key="16">
    <source>
        <dbReference type="PROSITE" id="PS51217"/>
    </source>
</evidence>
<keyword evidence="8" id="KW-0238">DNA-binding</keyword>
<dbReference type="GO" id="GO:0005829">
    <property type="term" value="C:cytosol"/>
    <property type="evidence" value="ECO:0007669"/>
    <property type="project" value="TreeGrafter"/>
</dbReference>
<evidence type="ECO:0000256" key="9">
    <source>
        <dbReference type="ARBA" id="ARBA00023204"/>
    </source>
</evidence>
<dbReference type="InterPro" id="IPR011335">
    <property type="entry name" value="Restrct_endonuc-II-like"/>
</dbReference>
<dbReference type="GO" id="GO:0033202">
    <property type="term" value="C:DNA helicase complex"/>
    <property type="evidence" value="ECO:0007669"/>
    <property type="project" value="TreeGrafter"/>
</dbReference>
<accession>R7RN04</accession>
<dbReference type="GO" id="GO:0043138">
    <property type="term" value="F:3'-5' DNA helicase activity"/>
    <property type="evidence" value="ECO:0007669"/>
    <property type="project" value="UniProtKB-EC"/>
</dbReference>
<keyword evidence="5 14" id="KW-0347">Helicase</keyword>
<dbReference type="AlphaFoldDB" id="R7RN04"/>
<evidence type="ECO:0000259" key="15">
    <source>
        <dbReference type="PROSITE" id="PS51198"/>
    </source>
</evidence>
<keyword evidence="7 14" id="KW-0067">ATP-binding</keyword>
<evidence type="ECO:0000313" key="17">
    <source>
        <dbReference type="EMBL" id="CDF57429.1"/>
    </source>
</evidence>
<evidence type="ECO:0000256" key="7">
    <source>
        <dbReference type="ARBA" id="ARBA00022840"/>
    </source>
</evidence>
<dbReference type="GO" id="GO:0003677">
    <property type="term" value="F:DNA binding"/>
    <property type="evidence" value="ECO:0007669"/>
    <property type="project" value="UniProtKB-KW"/>
</dbReference>
<evidence type="ECO:0000256" key="10">
    <source>
        <dbReference type="ARBA" id="ARBA00023235"/>
    </source>
</evidence>
<name>R7RN04_9CLOT</name>
<dbReference type="InterPro" id="IPR027417">
    <property type="entry name" value="P-loop_NTPase"/>
</dbReference>
<dbReference type="Gene3D" id="1.10.486.10">
    <property type="entry name" value="PCRA, domain 4"/>
    <property type="match status" value="1"/>
</dbReference>
<evidence type="ECO:0000313" key="18">
    <source>
        <dbReference type="Proteomes" id="UP000014923"/>
    </source>
</evidence>
<evidence type="ECO:0000256" key="4">
    <source>
        <dbReference type="ARBA" id="ARBA00022801"/>
    </source>
</evidence>
<dbReference type="Pfam" id="PF00580">
    <property type="entry name" value="UvrD-helicase"/>
    <property type="match status" value="1"/>
</dbReference>
<protein>
    <recommendedName>
        <fullName evidence="12">DNA 3'-5' helicase</fullName>
        <ecNumber evidence="12">5.6.2.4</ecNumber>
    </recommendedName>
</protein>
<keyword evidence="3" id="KW-0227">DNA damage</keyword>
<dbReference type="OrthoDB" id="9810135at2"/>
<evidence type="ECO:0000256" key="3">
    <source>
        <dbReference type="ARBA" id="ARBA00022763"/>
    </source>
</evidence>
<dbReference type="InterPro" id="IPR011604">
    <property type="entry name" value="PDDEXK-like_dom_sf"/>
</dbReference>
<evidence type="ECO:0000256" key="8">
    <source>
        <dbReference type="ARBA" id="ARBA00023125"/>
    </source>
</evidence>
<keyword evidence="18" id="KW-1185">Reference proteome</keyword>
<keyword evidence="4 14" id="KW-0378">Hydrolase</keyword>